<organism evidence="1 2">
    <name type="scientific">Secundilactobacillus kimchicus JCM 15530</name>
    <dbReference type="NCBI Taxonomy" id="1302272"/>
    <lineage>
        <taxon>Bacteria</taxon>
        <taxon>Bacillati</taxon>
        <taxon>Bacillota</taxon>
        <taxon>Bacilli</taxon>
        <taxon>Lactobacillales</taxon>
        <taxon>Lactobacillaceae</taxon>
        <taxon>Secundilactobacillus</taxon>
    </lineage>
</organism>
<protein>
    <submittedName>
        <fullName evidence="1">Uncharacterized protein</fullName>
    </submittedName>
</protein>
<dbReference type="PIRSF" id="PIRSF037260">
    <property type="entry name" value="UPF0223"/>
    <property type="match status" value="1"/>
</dbReference>
<dbReference type="Proteomes" id="UP000050911">
    <property type="component" value="Unassembled WGS sequence"/>
</dbReference>
<dbReference type="EMBL" id="AZCX01000001">
    <property type="protein sequence ID" value="KRK49503.1"/>
    <property type="molecule type" value="Genomic_DNA"/>
</dbReference>
<dbReference type="AlphaFoldDB" id="A0A0R1HSX3"/>
<sequence length="93" mass="10811">MKTNYQYPLEPDWSAKDIETVTTLYRHVEDAYELPQGVNRAQLLASYLQFKTVVDSKALEKNLGRQFEQVSNYSIYKTVQAAKNSEKKMIKMS</sequence>
<dbReference type="SUPFAM" id="SSF158504">
    <property type="entry name" value="BH2638-like"/>
    <property type="match status" value="1"/>
</dbReference>
<evidence type="ECO:0000313" key="1">
    <source>
        <dbReference type="EMBL" id="KRK49503.1"/>
    </source>
</evidence>
<proteinExistence type="predicted"/>
<dbReference type="PATRIC" id="fig|1302272.5.peg.431"/>
<accession>A0A0R1HSX3</accession>
<keyword evidence="2" id="KW-1185">Reference proteome</keyword>
<dbReference type="Gene3D" id="1.10.220.80">
    <property type="entry name" value="BH2638-like"/>
    <property type="match status" value="1"/>
</dbReference>
<comment type="caution">
    <text evidence="1">The sequence shown here is derived from an EMBL/GenBank/DDBJ whole genome shotgun (WGS) entry which is preliminary data.</text>
</comment>
<dbReference type="NCBIfam" id="NF003353">
    <property type="entry name" value="PRK04387.1"/>
    <property type="match status" value="1"/>
</dbReference>
<dbReference type="InterPro" id="IPR007920">
    <property type="entry name" value="UPF0223"/>
</dbReference>
<name>A0A0R1HSX3_9LACO</name>
<dbReference type="STRING" id="1302272.FC96_GL000434"/>
<reference evidence="1 2" key="1">
    <citation type="journal article" date="2015" name="Genome Announc.">
        <title>Expanding the biotechnology potential of lactobacilli through comparative genomics of 213 strains and associated genera.</title>
        <authorList>
            <person name="Sun Z."/>
            <person name="Harris H.M."/>
            <person name="McCann A."/>
            <person name="Guo C."/>
            <person name="Argimon S."/>
            <person name="Zhang W."/>
            <person name="Yang X."/>
            <person name="Jeffery I.B."/>
            <person name="Cooney J.C."/>
            <person name="Kagawa T.F."/>
            <person name="Liu W."/>
            <person name="Song Y."/>
            <person name="Salvetti E."/>
            <person name="Wrobel A."/>
            <person name="Rasinkangas P."/>
            <person name="Parkhill J."/>
            <person name="Rea M.C."/>
            <person name="O'Sullivan O."/>
            <person name="Ritari J."/>
            <person name="Douillard F.P."/>
            <person name="Paul Ross R."/>
            <person name="Yang R."/>
            <person name="Briner A.E."/>
            <person name="Felis G.E."/>
            <person name="de Vos W.M."/>
            <person name="Barrangou R."/>
            <person name="Klaenhammer T.R."/>
            <person name="Caufield P.W."/>
            <person name="Cui Y."/>
            <person name="Zhang H."/>
            <person name="O'Toole P.W."/>
        </authorList>
    </citation>
    <scope>NUCLEOTIDE SEQUENCE [LARGE SCALE GENOMIC DNA]</scope>
    <source>
        <strain evidence="1 2">JCM 15530</strain>
    </source>
</reference>
<dbReference type="RefSeq" id="WP_056941823.1">
    <property type="nucleotide sequence ID" value="NZ_AZCX01000001.1"/>
</dbReference>
<dbReference type="Pfam" id="PF05256">
    <property type="entry name" value="UPF0223"/>
    <property type="match status" value="1"/>
</dbReference>
<evidence type="ECO:0000313" key="2">
    <source>
        <dbReference type="Proteomes" id="UP000050911"/>
    </source>
</evidence>
<dbReference type="InterPro" id="IPR023324">
    <property type="entry name" value="BH2638-like_sf"/>
</dbReference>
<dbReference type="OrthoDB" id="1649074at2"/>
<gene>
    <name evidence="1" type="ORF">FC96_GL000434</name>
</gene>